<protein>
    <recommendedName>
        <fullName evidence="2">Signal transduction histidine kinase internal region domain-containing protein</fullName>
    </recommendedName>
</protein>
<dbReference type="RefSeq" id="WP_014222966.1">
    <property type="nucleotide sequence ID" value="NZ_LWBO01000001.1"/>
</dbReference>
<reference evidence="3 4" key="1">
    <citation type="submission" date="2016-04" db="EMBL/GenBank/DDBJ databases">
        <authorList>
            <person name="Chen L."/>
            <person name="Zhuang W."/>
            <person name="Wang G."/>
        </authorList>
    </citation>
    <scope>NUCLEOTIDE SEQUENCE [LARGE SCALE GENOMIC DNA]</scope>
    <source>
        <strain evidence="4">GR20</strain>
    </source>
</reference>
<keyword evidence="4" id="KW-1185">Reference proteome</keyword>
<dbReference type="EMBL" id="LWBO01000001">
    <property type="protein sequence ID" value="OQP55370.1"/>
    <property type="molecule type" value="Genomic_DNA"/>
</dbReference>
<proteinExistence type="predicted"/>
<evidence type="ECO:0000259" key="2">
    <source>
        <dbReference type="Pfam" id="PF06580"/>
    </source>
</evidence>
<sequence length="348" mass="39901">MDDFVYLNMKLPPGKWFLSIAFITQFLFWLTSLLLVIYVAANNQQRENVVLYSGLLMACHLANFYVVYSFLVPHYYKKNNTLLVLGLVALVIVLTFLREMIERRFADGSYVLAANYLNGKAGLGGVLFAEIFIAAFAFLLRLSLNYEIERARAIEYQNLHLQSELRFLKAQINPHFLFNTLNNIYSLIVVKSVKAETALMRLSDLLRYMLYESTGKVNLQKELKVLFAYIELFQLRFEQKLPVEIINEVDCQVEIESLLLVPFLENALKHSAIGVQPATVLMKITKQGENTLQVYVYNTKANPPIEQEVGGIGLVNIEKRLELLYPGKHKLLIDENEHTFSVTLTIAF</sequence>
<dbReference type="InterPro" id="IPR050640">
    <property type="entry name" value="Bact_2-comp_sensor_kinase"/>
</dbReference>
<dbReference type="InterPro" id="IPR036890">
    <property type="entry name" value="HATPase_C_sf"/>
</dbReference>
<keyword evidence="1" id="KW-1133">Transmembrane helix</keyword>
<keyword evidence="1" id="KW-0472">Membrane</keyword>
<evidence type="ECO:0000313" key="4">
    <source>
        <dbReference type="Proteomes" id="UP000192277"/>
    </source>
</evidence>
<feature type="transmembrane region" description="Helical" evidence="1">
    <location>
        <begin position="50"/>
        <end position="70"/>
    </location>
</feature>
<keyword evidence="1" id="KW-0812">Transmembrane</keyword>
<dbReference type="Gene3D" id="3.30.565.10">
    <property type="entry name" value="Histidine kinase-like ATPase, C-terminal domain"/>
    <property type="match status" value="1"/>
</dbReference>
<dbReference type="InterPro" id="IPR010559">
    <property type="entry name" value="Sig_transdc_His_kin_internal"/>
</dbReference>
<organism evidence="3 4">
    <name type="scientific">Niastella koreensis</name>
    <dbReference type="NCBI Taxonomy" id="354356"/>
    <lineage>
        <taxon>Bacteria</taxon>
        <taxon>Pseudomonadati</taxon>
        <taxon>Bacteroidota</taxon>
        <taxon>Chitinophagia</taxon>
        <taxon>Chitinophagales</taxon>
        <taxon>Chitinophagaceae</taxon>
        <taxon>Niastella</taxon>
    </lineage>
</organism>
<evidence type="ECO:0000313" key="3">
    <source>
        <dbReference type="EMBL" id="OQP55370.1"/>
    </source>
</evidence>
<feature type="transmembrane region" description="Helical" evidence="1">
    <location>
        <begin position="121"/>
        <end position="142"/>
    </location>
</feature>
<feature type="domain" description="Signal transduction histidine kinase internal region" evidence="2">
    <location>
        <begin position="163"/>
        <end position="241"/>
    </location>
</feature>
<dbReference type="Pfam" id="PF06580">
    <property type="entry name" value="His_kinase"/>
    <property type="match status" value="1"/>
</dbReference>
<dbReference type="Proteomes" id="UP000192277">
    <property type="component" value="Unassembled WGS sequence"/>
</dbReference>
<evidence type="ECO:0000256" key="1">
    <source>
        <dbReference type="SAM" id="Phobius"/>
    </source>
</evidence>
<accession>A0ABX3P7G0</accession>
<feature type="transmembrane region" description="Helical" evidence="1">
    <location>
        <begin position="82"/>
        <end position="101"/>
    </location>
</feature>
<dbReference type="PANTHER" id="PTHR34220:SF7">
    <property type="entry name" value="SENSOR HISTIDINE KINASE YPDA"/>
    <property type="match status" value="1"/>
</dbReference>
<comment type="caution">
    <text evidence="3">The sequence shown here is derived from an EMBL/GenBank/DDBJ whole genome shotgun (WGS) entry which is preliminary data.</text>
</comment>
<name>A0ABX3P7G0_9BACT</name>
<feature type="transmembrane region" description="Helical" evidence="1">
    <location>
        <begin position="16"/>
        <end position="38"/>
    </location>
</feature>
<dbReference type="PANTHER" id="PTHR34220">
    <property type="entry name" value="SENSOR HISTIDINE KINASE YPDA"/>
    <property type="match status" value="1"/>
</dbReference>
<gene>
    <name evidence="3" type="ORF">A4D02_03405</name>
</gene>